<dbReference type="PANTHER" id="PTHR33909">
    <property type="entry name" value="SEC TRANSLOCON ACCESSORY COMPLEX SUBUNIT YAJC"/>
    <property type="match status" value="1"/>
</dbReference>
<evidence type="ECO:0000256" key="4">
    <source>
        <dbReference type="ARBA" id="ARBA00022475"/>
    </source>
</evidence>
<protein>
    <submittedName>
        <fullName evidence="11">Preprotein translocase subunit YajC</fullName>
    </submittedName>
</protein>
<evidence type="ECO:0000256" key="7">
    <source>
        <dbReference type="ARBA" id="ARBA00022989"/>
    </source>
</evidence>
<keyword evidence="7" id="KW-1133">Transmembrane helix</keyword>
<evidence type="ECO:0000256" key="6">
    <source>
        <dbReference type="ARBA" id="ARBA00022927"/>
    </source>
</evidence>
<keyword evidence="6" id="KW-0653">Protein transport</keyword>
<evidence type="ECO:0000256" key="10">
    <source>
        <dbReference type="SAM" id="MobiDB-lite"/>
    </source>
</evidence>
<dbReference type="Proteomes" id="UP000037247">
    <property type="component" value="Unassembled WGS sequence"/>
</dbReference>
<dbReference type="Pfam" id="PF02699">
    <property type="entry name" value="YajC"/>
    <property type="match status" value="1"/>
</dbReference>
<gene>
    <name evidence="11" type="ORF">ABW18_01615</name>
</gene>
<evidence type="ECO:0000256" key="1">
    <source>
        <dbReference type="ARBA" id="ARBA00004162"/>
    </source>
</evidence>
<organism evidence="11 12">
    <name type="scientific">Gordonia jacobaea</name>
    <dbReference type="NCBI Taxonomy" id="122202"/>
    <lineage>
        <taxon>Bacteria</taxon>
        <taxon>Bacillati</taxon>
        <taxon>Actinomycetota</taxon>
        <taxon>Actinomycetes</taxon>
        <taxon>Mycobacteriales</taxon>
        <taxon>Gordoniaceae</taxon>
        <taxon>Gordonia</taxon>
    </lineage>
</organism>
<dbReference type="EMBL" id="LDTZ01000013">
    <property type="protein sequence ID" value="KNA93153.1"/>
    <property type="molecule type" value="Genomic_DNA"/>
</dbReference>
<keyword evidence="4" id="KW-1003">Cell membrane</keyword>
<evidence type="ECO:0000256" key="8">
    <source>
        <dbReference type="ARBA" id="ARBA00023010"/>
    </source>
</evidence>
<keyword evidence="3" id="KW-0813">Transport</keyword>
<accession>A0ABR5IHI7</accession>
<comment type="subcellular location">
    <subcellularLocation>
        <location evidence="1">Cell membrane</location>
        <topology evidence="1">Single-pass membrane protein</topology>
    </subcellularLocation>
</comment>
<evidence type="ECO:0000256" key="5">
    <source>
        <dbReference type="ARBA" id="ARBA00022692"/>
    </source>
</evidence>
<dbReference type="PANTHER" id="PTHR33909:SF1">
    <property type="entry name" value="SEC TRANSLOCON ACCESSORY COMPLEX SUBUNIT YAJC"/>
    <property type="match status" value="1"/>
</dbReference>
<dbReference type="InterPro" id="IPR003849">
    <property type="entry name" value="Preprotein_translocase_YajC"/>
</dbReference>
<evidence type="ECO:0000256" key="9">
    <source>
        <dbReference type="ARBA" id="ARBA00023136"/>
    </source>
</evidence>
<dbReference type="RefSeq" id="WP_049697245.1">
    <property type="nucleotide sequence ID" value="NZ_CBDRLS010000003.1"/>
</dbReference>
<keyword evidence="12" id="KW-1185">Reference proteome</keyword>
<keyword evidence="8" id="KW-0811">Translocation</keyword>
<feature type="region of interest" description="Disordered" evidence="10">
    <location>
        <begin position="116"/>
        <end position="151"/>
    </location>
</feature>
<evidence type="ECO:0000256" key="3">
    <source>
        <dbReference type="ARBA" id="ARBA00022448"/>
    </source>
</evidence>
<comment type="similarity">
    <text evidence="2">Belongs to the YajC family.</text>
</comment>
<evidence type="ECO:0000256" key="2">
    <source>
        <dbReference type="ARBA" id="ARBA00006742"/>
    </source>
</evidence>
<keyword evidence="5" id="KW-0812">Transmembrane</keyword>
<evidence type="ECO:0000313" key="11">
    <source>
        <dbReference type="EMBL" id="KNA93153.1"/>
    </source>
</evidence>
<keyword evidence="9" id="KW-0472">Membrane</keyword>
<name>A0ABR5IHI7_9ACTN</name>
<proteinExistence type="inferred from homology"/>
<comment type="caution">
    <text evidence="11">The sequence shown here is derived from an EMBL/GenBank/DDBJ whole genome shotgun (WGS) entry which is preliminary data.</text>
</comment>
<evidence type="ECO:0000313" key="12">
    <source>
        <dbReference type="Proteomes" id="UP000037247"/>
    </source>
</evidence>
<sequence>MESLLFPLLLVLLAGFMFFSMRKQKKRAAEQQDMQNSIQTGTRIQLTSGLFGTIIDASSSDYVDVEIATGVVTRWNRLAIMKVVPTEDAAATYAGYVPPSAPLTADGDEFSTIDGSVNYDGISSHDDVRDADDVDVDLRKDQGGSSPDSDK</sequence>
<reference evidence="11 12" key="1">
    <citation type="submission" date="2015-05" db="EMBL/GenBank/DDBJ databases">
        <title>Draft genome sequence of the bacterium Gordonia jacobaea a new member of the Gordonia genus.</title>
        <authorList>
            <person name="Jimenez-Galisteo G."/>
            <person name="Dominguez A."/>
            <person name="Munoz E."/>
            <person name="Vinas M."/>
        </authorList>
    </citation>
    <scope>NUCLEOTIDE SEQUENCE [LARGE SCALE GENOMIC DNA]</scope>
    <source>
        <strain evidence="12">mv1</strain>
    </source>
</reference>
<dbReference type="SMART" id="SM01323">
    <property type="entry name" value="YajC"/>
    <property type="match status" value="1"/>
</dbReference>
<dbReference type="NCBIfam" id="TIGR00739">
    <property type="entry name" value="yajC"/>
    <property type="match status" value="1"/>
</dbReference>
<feature type="compositionally biased region" description="Basic and acidic residues" evidence="10">
    <location>
        <begin position="136"/>
        <end position="151"/>
    </location>
</feature>